<dbReference type="PANTHER" id="PTHR47260:SF1">
    <property type="entry name" value="UPF0644 PROTEIN PB2B4.06"/>
    <property type="match status" value="1"/>
</dbReference>
<dbReference type="OrthoDB" id="506431at2759"/>
<organism evidence="2 3">
    <name type="scientific">Exidia glandulosa HHB12029</name>
    <dbReference type="NCBI Taxonomy" id="1314781"/>
    <lineage>
        <taxon>Eukaryota</taxon>
        <taxon>Fungi</taxon>
        <taxon>Dikarya</taxon>
        <taxon>Basidiomycota</taxon>
        <taxon>Agaricomycotina</taxon>
        <taxon>Agaricomycetes</taxon>
        <taxon>Auriculariales</taxon>
        <taxon>Exidiaceae</taxon>
        <taxon>Exidia</taxon>
    </lineage>
</organism>
<gene>
    <name evidence="2" type="ORF">EXIGLDRAFT_732658</name>
</gene>
<dbReference type="Pfam" id="PF03061">
    <property type="entry name" value="4HBT"/>
    <property type="match status" value="1"/>
</dbReference>
<dbReference type="GO" id="GO:0016853">
    <property type="term" value="F:isomerase activity"/>
    <property type="evidence" value="ECO:0007669"/>
    <property type="project" value="UniProtKB-KW"/>
</dbReference>
<keyword evidence="3" id="KW-1185">Reference proteome</keyword>
<dbReference type="CDD" id="cd03443">
    <property type="entry name" value="PaaI_thioesterase"/>
    <property type="match status" value="1"/>
</dbReference>
<name>A0A165KNN8_EXIGL</name>
<dbReference type="FunCoup" id="A0A165KNN8">
    <property type="interactions" value="13"/>
</dbReference>
<dbReference type="Gene3D" id="3.10.129.10">
    <property type="entry name" value="Hotdog Thioesterase"/>
    <property type="match status" value="1"/>
</dbReference>
<dbReference type="STRING" id="1314781.A0A165KNN8"/>
<protein>
    <submittedName>
        <fullName evidence="2">Thioesterase/thiol ester dehydrase-isomerase</fullName>
    </submittedName>
</protein>
<feature type="domain" description="Thioesterase" evidence="1">
    <location>
        <begin position="71"/>
        <end position="145"/>
    </location>
</feature>
<reference evidence="2 3" key="1">
    <citation type="journal article" date="2016" name="Mol. Biol. Evol.">
        <title>Comparative Genomics of Early-Diverging Mushroom-Forming Fungi Provides Insights into the Origins of Lignocellulose Decay Capabilities.</title>
        <authorList>
            <person name="Nagy L.G."/>
            <person name="Riley R."/>
            <person name="Tritt A."/>
            <person name="Adam C."/>
            <person name="Daum C."/>
            <person name="Floudas D."/>
            <person name="Sun H."/>
            <person name="Yadav J.S."/>
            <person name="Pangilinan J."/>
            <person name="Larsson K.H."/>
            <person name="Matsuura K."/>
            <person name="Barry K."/>
            <person name="Labutti K."/>
            <person name="Kuo R."/>
            <person name="Ohm R.A."/>
            <person name="Bhattacharya S.S."/>
            <person name="Shirouzu T."/>
            <person name="Yoshinaga Y."/>
            <person name="Martin F.M."/>
            <person name="Grigoriev I.V."/>
            <person name="Hibbett D.S."/>
        </authorList>
    </citation>
    <scope>NUCLEOTIDE SEQUENCE [LARGE SCALE GENOMIC DNA]</scope>
    <source>
        <strain evidence="2 3">HHB12029</strain>
    </source>
</reference>
<sequence length="186" mass="19936">MRAEDTAGEWYETRPFAHIDPTLPQIQNHFLLGALRAPSRIAVPPLVRARRDETAACAFVHVGRGLCGHDGIAHGGLLASLLDEASARTALLNLPSNIGVTARLELDYKAPLRAGRFVVVRTRLLEKKGRKVIVEGSVEDVDGSTVYVKSRAIFVEPKYAKLLGSGEVLKALGVPPPSSAPGVAKD</sequence>
<dbReference type="AlphaFoldDB" id="A0A165KNN8"/>
<dbReference type="SUPFAM" id="SSF54637">
    <property type="entry name" value="Thioesterase/thiol ester dehydrase-isomerase"/>
    <property type="match status" value="1"/>
</dbReference>
<dbReference type="InParanoid" id="A0A165KNN8"/>
<dbReference type="InterPro" id="IPR006683">
    <property type="entry name" value="Thioestr_dom"/>
</dbReference>
<evidence type="ECO:0000313" key="3">
    <source>
        <dbReference type="Proteomes" id="UP000077266"/>
    </source>
</evidence>
<dbReference type="EMBL" id="KV425940">
    <property type="protein sequence ID" value="KZV96623.1"/>
    <property type="molecule type" value="Genomic_DNA"/>
</dbReference>
<evidence type="ECO:0000259" key="1">
    <source>
        <dbReference type="Pfam" id="PF03061"/>
    </source>
</evidence>
<dbReference type="Proteomes" id="UP000077266">
    <property type="component" value="Unassembled WGS sequence"/>
</dbReference>
<dbReference type="InterPro" id="IPR052061">
    <property type="entry name" value="PTE-AB_protein"/>
</dbReference>
<evidence type="ECO:0000313" key="2">
    <source>
        <dbReference type="EMBL" id="KZV96623.1"/>
    </source>
</evidence>
<accession>A0A165KNN8</accession>
<dbReference type="PANTHER" id="PTHR47260">
    <property type="entry name" value="UPF0644 PROTEIN PB2B4.06"/>
    <property type="match status" value="1"/>
</dbReference>
<proteinExistence type="predicted"/>
<dbReference type="InterPro" id="IPR029069">
    <property type="entry name" value="HotDog_dom_sf"/>
</dbReference>
<keyword evidence="2" id="KW-0413">Isomerase</keyword>